<keyword evidence="4" id="KW-1185">Reference proteome</keyword>
<dbReference type="GO" id="GO:0003677">
    <property type="term" value="F:DNA binding"/>
    <property type="evidence" value="ECO:0007669"/>
    <property type="project" value="InterPro"/>
</dbReference>
<dbReference type="Proteomes" id="UP000293764">
    <property type="component" value="Unassembled WGS sequence"/>
</dbReference>
<gene>
    <name evidence="3" type="ORF">EUA98_00730</name>
</gene>
<dbReference type="EMBL" id="SDWW01000001">
    <property type="protein sequence ID" value="RYV53038.1"/>
    <property type="molecule type" value="Genomic_DNA"/>
</dbReference>
<evidence type="ECO:0000313" key="4">
    <source>
        <dbReference type="Proteomes" id="UP000293764"/>
    </source>
</evidence>
<protein>
    <submittedName>
        <fullName evidence="3">XRE family transcriptional regulator</fullName>
    </submittedName>
</protein>
<dbReference type="RefSeq" id="WP_130100737.1">
    <property type="nucleotide sequence ID" value="NZ_SDWW01000001.1"/>
</dbReference>
<feature type="compositionally biased region" description="Basic and acidic residues" evidence="1">
    <location>
        <begin position="298"/>
        <end position="308"/>
    </location>
</feature>
<dbReference type="InterPro" id="IPR001387">
    <property type="entry name" value="Cro/C1-type_HTH"/>
</dbReference>
<reference evidence="3 4" key="1">
    <citation type="submission" date="2019-01" db="EMBL/GenBank/DDBJ databases">
        <title>Novel species of Cellulomonas.</title>
        <authorList>
            <person name="Liu Q."/>
            <person name="Xin Y.-H."/>
        </authorList>
    </citation>
    <scope>NUCLEOTIDE SEQUENCE [LARGE SCALE GENOMIC DNA]</scope>
    <source>
        <strain evidence="3 4">HLT2-17</strain>
    </source>
</reference>
<accession>A0A4Q5N453</accession>
<evidence type="ECO:0000256" key="1">
    <source>
        <dbReference type="SAM" id="MobiDB-lite"/>
    </source>
</evidence>
<proteinExistence type="predicted"/>
<dbReference type="CDD" id="cd00093">
    <property type="entry name" value="HTH_XRE"/>
    <property type="match status" value="1"/>
</dbReference>
<dbReference type="InterPro" id="IPR041413">
    <property type="entry name" value="MLTR_LBD"/>
</dbReference>
<dbReference type="Pfam" id="PF17765">
    <property type="entry name" value="MLTR_LBD"/>
    <property type="match status" value="1"/>
</dbReference>
<dbReference type="PANTHER" id="PTHR35010">
    <property type="entry name" value="BLL4672 PROTEIN-RELATED"/>
    <property type="match status" value="1"/>
</dbReference>
<dbReference type="Pfam" id="PF13560">
    <property type="entry name" value="HTH_31"/>
    <property type="match status" value="1"/>
</dbReference>
<evidence type="ECO:0000259" key="2">
    <source>
        <dbReference type="SMART" id="SM00530"/>
    </source>
</evidence>
<name>A0A4Q5N453_9MICO</name>
<dbReference type="SMART" id="SM00530">
    <property type="entry name" value="HTH_XRE"/>
    <property type="match status" value="1"/>
</dbReference>
<feature type="domain" description="HTH cro/C1-type" evidence="2">
    <location>
        <begin position="10"/>
        <end position="82"/>
    </location>
</feature>
<dbReference type="PANTHER" id="PTHR35010:SF2">
    <property type="entry name" value="BLL4672 PROTEIN"/>
    <property type="match status" value="1"/>
</dbReference>
<comment type="caution">
    <text evidence="3">The sequence shown here is derived from an EMBL/GenBank/DDBJ whole genome shotgun (WGS) entry which is preliminary data.</text>
</comment>
<dbReference type="Gene3D" id="3.30.450.180">
    <property type="match status" value="1"/>
</dbReference>
<feature type="region of interest" description="Disordered" evidence="1">
    <location>
        <begin position="288"/>
        <end position="308"/>
    </location>
</feature>
<dbReference type="SUPFAM" id="SSF47413">
    <property type="entry name" value="lambda repressor-like DNA-binding domains"/>
    <property type="match status" value="1"/>
</dbReference>
<evidence type="ECO:0000313" key="3">
    <source>
        <dbReference type="EMBL" id="RYV53038.1"/>
    </source>
</evidence>
<sequence>MDNRDEVRDFLVTRRSRLTPERTGLIAGSNRRVPGLRRGEVATLADISVEYYAKLERGNLAGVSESVLHSVARALQLDNAEVAHLLDLWSAANASPTRRTRRNPRKTDVRPGLQQTLDAIINSPAIVRNGRMDLIATNALGRALYSDAYLDPQRPPNFARYTFLDRERSEQFYPDWDGAADVAVAIMRTEAGRDPHDRDLHDLVGELSTRSADFRQRWAKHDVRLHSAGAKSFRHPVVGDLDLTYEALDLSADLGLNLTIYTATAGSPSDDALRLLASWAATQEEFATEAAVGRPGRRHDADAHPEGA</sequence>
<dbReference type="AlphaFoldDB" id="A0A4Q5N453"/>
<dbReference type="OrthoDB" id="3518652at2"/>
<dbReference type="InterPro" id="IPR010982">
    <property type="entry name" value="Lambda_DNA-bd_dom_sf"/>
</dbReference>
<dbReference type="Gene3D" id="1.10.260.40">
    <property type="entry name" value="lambda repressor-like DNA-binding domains"/>
    <property type="match status" value="1"/>
</dbReference>
<organism evidence="3 4">
    <name type="scientific">Pengzhenrongella frigida</name>
    <dbReference type="NCBI Taxonomy" id="1259133"/>
    <lineage>
        <taxon>Bacteria</taxon>
        <taxon>Bacillati</taxon>
        <taxon>Actinomycetota</taxon>
        <taxon>Actinomycetes</taxon>
        <taxon>Micrococcales</taxon>
        <taxon>Pengzhenrongella</taxon>
    </lineage>
</organism>